<dbReference type="GO" id="GO:0016887">
    <property type="term" value="F:ATP hydrolysis activity"/>
    <property type="evidence" value="ECO:0007669"/>
    <property type="project" value="InterPro"/>
</dbReference>
<evidence type="ECO:0000256" key="2">
    <source>
        <dbReference type="ARBA" id="ARBA00022741"/>
    </source>
</evidence>
<reference evidence="6" key="2">
    <citation type="submission" date="2021-05" db="EMBL/GenBank/DDBJ databases">
        <authorList>
            <person name="Pain A."/>
        </authorList>
    </citation>
    <scope>NUCLEOTIDE SEQUENCE</scope>
    <source>
        <strain evidence="6">1802A</strain>
    </source>
</reference>
<dbReference type="EMBL" id="JAHBMH010000044">
    <property type="protein sequence ID" value="KAK1936455.1"/>
    <property type="molecule type" value="Genomic_DNA"/>
</dbReference>
<dbReference type="Pfam" id="PF00004">
    <property type="entry name" value="AAA"/>
    <property type="match status" value="2"/>
</dbReference>
<protein>
    <submittedName>
        <fullName evidence="6">ATPase AAA type domain containing protein</fullName>
    </submittedName>
</protein>
<sequence>MAMNHMLYRLKAVAEAQHLQWPPVSASEYELTFLRADGTNTHTSLYIDTLLEHLQGAYPDYRRQKVNVLRKVITSVILEADIPGNVRRRKGDVEMEDWSQPAVLNIDATSQQSQGQGLCSLNATMASSYRTKTSPDKVKLESSSKKGKKPKKSEVEDESFTSKMVFIPETDLSTRLDDVGGIDAIRSEISDLVVRPLKFPHIYRHLGVQPTKGILLHGPPGSGKSKLAEAIAGEAGCAFFRVAATELVTGMSGESESRLRDLFEQAKRDAPSIIFLDEIDAVTPKRENSSRELEKRIVAQLGICMDSIAEHFVIVIGATNRQECLDPMIRRNGRFDREISMGIPDTGARFSILKVWQSYLVESNSQAVSKRMRLDADVNFEEIATMTPGFVGADLQAVTREAATCAITRIFATNPSICEMEPSHLDSIYIRQEDFCAAVGKVQPSAKREGFATIPDVTWDNVGALSHLRKEMEEHIVFPIMFKSLYKTFGVSVPAGILLYGPPGCGKTLLAKAVANGSKANFISVKGPELLNKYVGESERAVRLIFQRAAVSAPCVVFFDEVDSLCPIRNSESNQTTERVVNQLLTEMDGIQNRQQVYILAATNRPDIIDPAMLRPGRLERLMYVPLPDEAGRIDILRKITASIPLGSDVNLELLSKQTQGYSGADLASLVREAGIVAVEKFRSDFTNAHPSVMLFRDISPPPNACLTAHDFNVAMSKIVPSVKQHQIDFYEKFKDRQHSTMI</sequence>
<feature type="region of interest" description="Disordered" evidence="4">
    <location>
        <begin position="130"/>
        <end position="156"/>
    </location>
</feature>
<evidence type="ECO:0000256" key="4">
    <source>
        <dbReference type="SAM" id="MobiDB-lite"/>
    </source>
</evidence>
<feature type="domain" description="AAA+ ATPase" evidence="5">
    <location>
        <begin position="493"/>
        <end position="629"/>
    </location>
</feature>
<keyword evidence="2" id="KW-0547">Nucleotide-binding</keyword>
<dbReference type="InterPro" id="IPR003593">
    <property type="entry name" value="AAA+_ATPase"/>
</dbReference>
<reference evidence="6" key="1">
    <citation type="journal article" date="2014" name="Nucleic Acids Res.">
        <title>The evolutionary dynamics of variant antigen genes in Babesia reveal a history of genomic innovation underlying host-parasite interaction.</title>
        <authorList>
            <person name="Jackson A.P."/>
            <person name="Otto T.D."/>
            <person name="Darby A."/>
            <person name="Ramaprasad A."/>
            <person name="Xia D."/>
            <person name="Echaide I.E."/>
            <person name="Farber M."/>
            <person name="Gahlot S."/>
            <person name="Gamble J."/>
            <person name="Gupta D."/>
            <person name="Gupta Y."/>
            <person name="Jackson L."/>
            <person name="Malandrin L."/>
            <person name="Malas T.B."/>
            <person name="Moussa E."/>
            <person name="Nair M."/>
            <person name="Reid A.J."/>
            <person name="Sanders M."/>
            <person name="Sharma J."/>
            <person name="Tracey A."/>
            <person name="Quail M.A."/>
            <person name="Weir W."/>
            <person name="Wastling J.M."/>
            <person name="Hall N."/>
            <person name="Willadsen P."/>
            <person name="Lingelbach K."/>
            <person name="Shiels B."/>
            <person name="Tait A."/>
            <person name="Berriman M."/>
            <person name="Allred D.R."/>
            <person name="Pain A."/>
        </authorList>
    </citation>
    <scope>NUCLEOTIDE SEQUENCE</scope>
    <source>
        <strain evidence="6">1802A</strain>
    </source>
</reference>
<dbReference type="InterPro" id="IPR027417">
    <property type="entry name" value="P-loop_NTPase"/>
</dbReference>
<evidence type="ECO:0000313" key="7">
    <source>
        <dbReference type="Proteomes" id="UP001195914"/>
    </source>
</evidence>
<evidence type="ECO:0000256" key="1">
    <source>
        <dbReference type="ARBA" id="ARBA00006914"/>
    </source>
</evidence>
<dbReference type="GO" id="GO:0042254">
    <property type="term" value="P:ribosome biogenesis"/>
    <property type="evidence" value="ECO:0007669"/>
    <property type="project" value="TreeGrafter"/>
</dbReference>
<dbReference type="InterPro" id="IPR003959">
    <property type="entry name" value="ATPase_AAA_core"/>
</dbReference>
<evidence type="ECO:0000313" key="6">
    <source>
        <dbReference type="EMBL" id="KAK1936455.1"/>
    </source>
</evidence>
<dbReference type="Gene3D" id="1.10.8.60">
    <property type="match status" value="2"/>
</dbReference>
<comment type="similarity">
    <text evidence="1">Belongs to the AAA ATPase family.</text>
</comment>
<name>A0AAD9LHC8_BABDI</name>
<dbReference type="SUPFAM" id="SSF52540">
    <property type="entry name" value="P-loop containing nucleoside triphosphate hydrolases"/>
    <property type="match status" value="2"/>
</dbReference>
<dbReference type="GO" id="GO:0005634">
    <property type="term" value="C:nucleus"/>
    <property type="evidence" value="ECO:0007669"/>
    <property type="project" value="TreeGrafter"/>
</dbReference>
<organism evidence="6 7">
    <name type="scientific">Babesia divergens</name>
    <dbReference type="NCBI Taxonomy" id="32595"/>
    <lineage>
        <taxon>Eukaryota</taxon>
        <taxon>Sar</taxon>
        <taxon>Alveolata</taxon>
        <taxon>Apicomplexa</taxon>
        <taxon>Aconoidasida</taxon>
        <taxon>Piroplasmida</taxon>
        <taxon>Babesiidae</taxon>
        <taxon>Babesia</taxon>
    </lineage>
</organism>
<dbReference type="Proteomes" id="UP001195914">
    <property type="component" value="Unassembled WGS sequence"/>
</dbReference>
<gene>
    <name evidence="6" type="ORF">X943_003579</name>
</gene>
<evidence type="ECO:0000259" key="5">
    <source>
        <dbReference type="SMART" id="SM00382"/>
    </source>
</evidence>
<dbReference type="SMART" id="SM00382">
    <property type="entry name" value="AAA"/>
    <property type="match status" value="2"/>
</dbReference>
<dbReference type="GO" id="GO:0003723">
    <property type="term" value="F:RNA binding"/>
    <property type="evidence" value="ECO:0007669"/>
    <property type="project" value="TreeGrafter"/>
</dbReference>
<keyword evidence="7" id="KW-1185">Reference proteome</keyword>
<dbReference type="InterPro" id="IPR041569">
    <property type="entry name" value="AAA_lid_3"/>
</dbReference>
<evidence type="ECO:0000256" key="3">
    <source>
        <dbReference type="ARBA" id="ARBA00022840"/>
    </source>
</evidence>
<keyword evidence="3" id="KW-0067">ATP-binding</keyword>
<dbReference type="AlphaFoldDB" id="A0AAD9LHC8"/>
<dbReference type="Gene3D" id="3.40.50.300">
    <property type="entry name" value="P-loop containing nucleotide triphosphate hydrolases"/>
    <property type="match status" value="2"/>
</dbReference>
<dbReference type="InterPro" id="IPR050168">
    <property type="entry name" value="AAA_ATPase_domain"/>
</dbReference>
<dbReference type="GO" id="GO:1990275">
    <property type="term" value="F:preribosome binding"/>
    <property type="evidence" value="ECO:0007669"/>
    <property type="project" value="TreeGrafter"/>
</dbReference>
<dbReference type="GO" id="GO:0005524">
    <property type="term" value="F:ATP binding"/>
    <property type="evidence" value="ECO:0007669"/>
    <property type="project" value="UniProtKB-KW"/>
</dbReference>
<feature type="domain" description="AAA+ ATPase" evidence="5">
    <location>
        <begin position="210"/>
        <end position="345"/>
    </location>
</feature>
<dbReference type="Pfam" id="PF17862">
    <property type="entry name" value="AAA_lid_3"/>
    <property type="match status" value="2"/>
</dbReference>
<feature type="compositionally biased region" description="Basic and acidic residues" evidence="4">
    <location>
        <begin position="133"/>
        <end position="144"/>
    </location>
</feature>
<accession>A0AAD9LHC8</accession>
<proteinExistence type="inferred from homology"/>
<dbReference type="PANTHER" id="PTHR23077">
    <property type="entry name" value="AAA-FAMILY ATPASE"/>
    <property type="match status" value="1"/>
</dbReference>
<dbReference type="FunFam" id="3.40.50.300:FF:000365">
    <property type="entry name" value="Ribosome biogenesis ATPase RIX7"/>
    <property type="match status" value="1"/>
</dbReference>
<dbReference type="PANTHER" id="PTHR23077:SF171">
    <property type="entry name" value="NUCLEAR VALOSIN-CONTAINING PROTEIN-LIKE"/>
    <property type="match status" value="1"/>
</dbReference>
<dbReference type="FunFam" id="3.40.50.300:FF:000149">
    <property type="entry name" value="Nuclear valosin-containing protein-like"/>
    <property type="match status" value="1"/>
</dbReference>
<comment type="caution">
    <text evidence="6">The sequence shown here is derived from an EMBL/GenBank/DDBJ whole genome shotgun (WGS) entry which is preliminary data.</text>
</comment>